<name>A0A5N0EBI0_9NOCA</name>
<feature type="signal peptide" evidence="3">
    <location>
        <begin position="1"/>
        <end position="28"/>
    </location>
</feature>
<dbReference type="Pfam" id="PF00089">
    <property type="entry name" value="Trypsin"/>
    <property type="match status" value="1"/>
</dbReference>
<keyword evidence="6" id="KW-1185">Reference proteome</keyword>
<evidence type="ECO:0000256" key="3">
    <source>
        <dbReference type="SAM" id="SignalP"/>
    </source>
</evidence>
<dbReference type="InterPro" id="IPR009003">
    <property type="entry name" value="Peptidase_S1_PA"/>
</dbReference>
<dbReference type="EMBL" id="VXLC01000014">
    <property type="protein sequence ID" value="KAA8885859.1"/>
    <property type="molecule type" value="Genomic_DNA"/>
</dbReference>
<accession>A0A5N0EBI0</accession>
<dbReference type="PROSITE" id="PS50240">
    <property type="entry name" value="TRYPSIN_DOM"/>
    <property type="match status" value="1"/>
</dbReference>
<evidence type="ECO:0000313" key="6">
    <source>
        <dbReference type="Proteomes" id="UP000323876"/>
    </source>
</evidence>
<dbReference type="InterPro" id="IPR001254">
    <property type="entry name" value="Trypsin_dom"/>
</dbReference>
<dbReference type="Proteomes" id="UP000323876">
    <property type="component" value="Unassembled WGS sequence"/>
</dbReference>
<dbReference type="AlphaFoldDB" id="A0A5N0EBI0"/>
<feature type="chain" id="PRO_5024320833" evidence="3">
    <location>
        <begin position="29"/>
        <end position="250"/>
    </location>
</feature>
<dbReference type="Gene3D" id="2.40.10.10">
    <property type="entry name" value="Trypsin-like serine proteases"/>
    <property type="match status" value="1"/>
</dbReference>
<dbReference type="PANTHER" id="PTHR24276">
    <property type="entry name" value="POLYSERASE-RELATED"/>
    <property type="match status" value="1"/>
</dbReference>
<comment type="caution">
    <text evidence="5">The sequence shown here is derived from an EMBL/GenBank/DDBJ whole genome shotgun (WGS) entry which is preliminary data.</text>
</comment>
<proteinExistence type="inferred from homology"/>
<dbReference type="OrthoDB" id="9815928at2"/>
<dbReference type="InterPro" id="IPR018114">
    <property type="entry name" value="TRYPSIN_HIS"/>
</dbReference>
<dbReference type="CDD" id="cd00190">
    <property type="entry name" value="Tryp_SPc"/>
    <property type="match status" value="1"/>
</dbReference>
<dbReference type="GO" id="GO:0006508">
    <property type="term" value="P:proteolysis"/>
    <property type="evidence" value="ECO:0007669"/>
    <property type="project" value="UniProtKB-KW"/>
</dbReference>
<dbReference type="SUPFAM" id="SSF50494">
    <property type="entry name" value="Trypsin-like serine proteases"/>
    <property type="match status" value="1"/>
</dbReference>
<evidence type="ECO:0000313" key="5">
    <source>
        <dbReference type="EMBL" id="KAA8885859.1"/>
    </source>
</evidence>
<dbReference type="PANTHER" id="PTHR24276:SF98">
    <property type="entry name" value="FI18310P1-RELATED"/>
    <property type="match status" value="1"/>
</dbReference>
<organism evidence="5 6">
    <name type="scientific">Nocardia colli</name>
    <dbReference type="NCBI Taxonomy" id="2545717"/>
    <lineage>
        <taxon>Bacteria</taxon>
        <taxon>Bacillati</taxon>
        <taxon>Actinomycetota</taxon>
        <taxon>Actinomycetes</taxon>
        <taxon>Mycobacteriales</taxon>
        <taxon>Nocardiaceae</taxon>
        <taxon>Nocardia</taxon>
    </lineage>
</organism>
<dbReference type="InterPro" id="IPR050430">
    <property type="entry name" value="Peptidase_S1"/>
</dbReference>
<dbReference type="GO" id="GO:0004252">
    <property type="term" value="F:serine-type endopeptidase activity"/>
    <property type="evidence" value="ECO:0007669"/>
    <property type="project" value="InterPro"/>
</dbReference>
<gene>
    <name evidence="5" type="ORF">F3087_24805</name>
</gene>
<dbReference type="InterPro" id="IPR001314">
    <property type="entry name" value="Peptidase_S1A"/>
</dbReference>
<keyword evidence="2" id="KW-1015">Disulfide bond</keyword>
<protein>
    <submittedName>
        <fullName evidence="5">Serine protease</fullName>
    </submittedName>
</protein>
<keyword evidence="5" id="KW-0645">Protease</keyword>
<sequence>MQLPRRGAATLVAALIALGLPAAAPASAIVGGTETEASAYPWLGAVGSPLFFTRPSGQFCGGALISPDQVLTAAHCVSLAQLVAQAVTVTFGRTDLRDSGGVTVHVKDIRIHPGFDDTDFDGETVHHNDLAILTLDRPQPGPFVKVAAAQGNTGTILGWGATSESDESNTHLRSAGVPLVSDADCAAAYGSAFDPNEMLCAGSPEADTAEYDSGGPLLVDGQLAGLTSWGKGAARPGFPGVYTKLSAVKF</sequence>
<reference evidence="5 6" key="1">
    <citation type="submission" date="2019-09" db="EMBL/GenBank/DDBJ databases">
        <authorList>
            <person name="Wang X."/>
        </authorList>
    </citation>
    <scope>NUCLEOTIDE SEQUENCE [LARGE SCALE GENOMIC DNA]</scope>
    <source>
        <strain evidence="5 6">CICC 11023</strain>
    </source>
</reference>
<keyword evidence="3" id="KW-0732">Signal</keyword>
<dbReference type="SMART" id="SM00020">
    <property type="entry name" value="Tryp_SPc"/>
    <property type="match status" value="1"/>
</dbReference>
<comment type="similarity">
    <text evidence="1">Belongs to the peptidase S1 family.</text>
</comment>
<evidence type="ECO:0000256" key="1">
    <source>
        <dbReference type="ARBA" id="ARBA00007664"/>
    </source>
</evidence>
<feature type="domain" description="Peptidase S1" evidence="4">
    <location>
        <begin position="29"/>
        <end position="250"/>
    </location>
</feature>
<keyword evidence="5" id="KW-0378">Hydrolase</keyword>
<dbReference type="InterPro" id="IPR043504">
    <property type="entry name" value="Peptidase_S1_PA_chymotrypsin"/>
</dbReference>
<dbReference type="PRINTS" id="PR00722">
    <property type="entry name" value="CHYMOTRYPSIN"/>
</dbReference>
<dbReference type="PROSITE" id="PS00134">
    <property type="entry name" value="TRYPSIN_HIS"/>
    <property type="match status" value="1"/>
</dbReference>
<evidence type="ECO:0000259" key="4">
    <source>
        <dbReference type="PROSITE" id="PS50240"/>
    </source>
</evidence>
<dbReference type="RefSeq" id="WP_150404438.1">
    <property type="nucleotide sequence ID" value="NZ_VXLC01000014.1"/>
</dbReference>
<evidence type="ECO:0000256" key="2">
    <source>
        <dbReference type="ARBA" id="ARBA00023157"/>
    </source>
</evidence>